<accession>A0ABY5VRZ5</accession>
<reference evidence="3" key="1">
    <citation type="submission" date="2021-04" db="EMBL/GenBank/DDBJ databases">
        <authorList>
            <person name="Hartkoorn R.C."/>
            <person name="Beaudoing E."/>
            <person name="Hot D."/>
        </authorList>
    </citation>
    <scope>NUCLEOTIDE SEQUENCE</scope>
    <source>
        <strain evidence="3">NRRL B-16292</strain>
    </source>
</reference>
<keyword evidence="2" id="KW-0472">Membrane</keyword>
<gene>
    <name evidence="3" type="ORF">Dfulv_36025</name>
</gene>
<evidence type="ECO:0000313" key="4">
    <source>
        <dbReference type="Proteomes" id="UP001059617"/>
    </source>
</evidence>
<evidence type="ECO:0008006" key="5">
    <source>
        <dbReference type="Google" id="ProtNLM"/>
    </source>
</evidence>
<evidence type="ECO:0000256" key="2">
    <source>
        <dbReference type="SAM" id="Phobius"/>
    </source>
</evidence>
<sequence length="285" mass="28695">MAGTGTTLALVVCATHYFMLNPEGYDIWIGPSPWIAGAATAVTIGVLTVTAICLGVPVTRRALAHPATPPADPGALAASTAAPDPAGYGALVRTDGAPAPLRRSVWWFGAGGALGIVSFAGAIALDSLVTADPAALVGFALFGTVMVVGAVWAVVAAAVARAGRLAAANLARAGGGILLVGHWLAVSQDAETAMIGLGRYAEADGVPAPVGLALLVLGVAGIVATLIGLTGLADPRSERYLRETHARRNTPWESWGTWPGPVPILAPQTPSEPSVPSRANGWSAP</sequence>
<feature type="transmembrane region" description="Helical" evidence="2">
    <location>
        <begin position="206"/>
        <end position="232"/>
    </location>
</feature>
<feature type="transmembrane region" description="Helical" evidence="2">
    <location>
        <begin position="105"/>
        <end position="125"/>
    </location>
</feature>
<feature type="transmembrane region" description="Helical" evidence="2">
    <location>
        <begin position="137"/>
        <end position="159"/>
    </location>
</feature>
<dbReference type="EMBL" id="CP073720">
    <property type="protein sequence ID" value="UWP80538.1"/>
    <property type="molecule type" value="Genomic_DNA"/>
</dbReference>
<feature type="transmembrane region" description="Helical" evidence="2">
    <location>
        <begin position="34"/>
        <end position="56"/>
    </location>
</feature>
<evidence type="ECO:0000313" key="3">
    <source>
        <dbReference type="EMBL" id="UWP80538.1"/>
    </source>
</evidence>
<keyword evidence="4" id="KW-1185">Reference proteome</keyword>
<name>A0ABY5VRZ5_9ACTN</name>
<protein>
    <recommendedName>
        <fullName evidence="5">Integral membrane protein</fullName>
    </recommendedName>
</protein>
<feature type="region of interest" description="Disordered" evidence="1">
    <location>
        <begin position="258"/>
        <end position="285"/>
    </location>
</feature>
<dbReference type="Proteomes" id="UP001059617">
    <property type="component" value="Chromosome"/>
</dbReference>
<organism evidence="3 4">
    <name type="scientific">Dactylosporangium fulvum</name>
    <dbReference type="NCBI Taxonomy" id="53359"/>
    <lineage>
        <taxon>Bacteria</taxon>
        <taxon>Bacillati</taxon>
        <taxon>Actinomycetota</taxon>
        <taxon>Actinomycetes</taxon>
        <taxon>Micromonosporales</taxon>
        <taxon>Micromonosporaceae</taxon>
        <taxon>Dactylosporangium</taxon>
    </lineage>
</organism>
<dbReference type="RefSeq" id="WP_259858300.1">
    <property type="nucleotide sequence ID" value="NZ_BAAAST010000135.1"/>
</dbReference>
<feature type="transmembrane region" description="Helical" evidence="2">
    <location>
        <begin position="166"/>
        <end position="186"/>
    </location>
</feature>
<proteinExistence type="predicted"/>
<reference evidence="3" key="2">
    <citation type="submission" date="2022-09" db="EMBL/GenBank/DDBJ databases">
        <title>Biosynthetic gene clusters of Dactylosporangioum fulvum.</title>
        <authorList>
            <person name="Caradec T."/>
        </authorList>
    </citation>
    <scope>NUCLEOTIDE SEQUENCE</scope>
    <source>
        <strain evidence="3">NRRL B-16292</strain>
    </source>
</reference>
<evidence type="ECO:0000256" key="1">
    <source>
        <dbReference type="SAM" id="MobiDB-lite"/>
    </source>
</evidence>
<keyword evidence="2" id="KW-1133">Transmembrane helix</keyword>
<keyword evidence="2" id="KW-0812">Transmembrane</keyword>